<dbReference type="PANTHER" id="PTHR39757:SF5">
    <property type="entry name" value="OS02G0190600 PROTEIN"/>
    <property type="match status" value="1"/>
</dbReference>
<gene>
    <name evidence="4" type="ORF">M8445_14530</name>
</gene>
<dbReference type="InterPro" id="IPR010108">
    <property type="entry name" value="Lycopene_cyclase_b/e"/>
</dbReference>
<keyword evidence="3" id="KW-0520">NAD</keyword>
<dbReference type="InterPro" id="IPR036188">
    <property type="entry name" value="FAD/NAD-bd_sf"/>
</dbReference>
<reference evidence="4 5" key="1">
    <citation type="submission" date="2022-12" db="EMBL/GenBank/DDBJ databases">
        <title>Genome Sequence of Deinococcus aquaticus Type Strain PB314.</title>
        <authorList>
            <person name="Albert C."/>
            <person name="Hill J."/>
            <person name="Boren L."/>
            <person name="Scholz-Ng S."/>
            <person name="Fatema N."/>
            <person name="Grosso R."/>
            <person name="Soboslay E."/>
            <person name="Tuohy J."/>
        </authorList>
    </citation>
    <scope>NUCLEOTIDE SEQUENCE [LARGE SCALE GENOMIC DNA]</scope>
    <source>
        <strain evidence="4 5">PB-314</strain>
    </source>
</reference>
<dbReference type="PANTHER" id="PTHR39757">
    <property type="match status" value="1"/>
</dbReference>
<dbReference type="PRINTS" id="PR00420">
    <property type="entry name" value="RNGMNOXGNASE"/>
</dbReference>
<accession>A0ABY7V047</accession>
<keyword evidence="2" id="KW-0125">Carotenoid biosynthesis</keyword>
<proteinExistence type="inferred from homology"/>
<dbReference type="SUPFAM" id="SSF51905">
    <property type="entry name" value="FAD/NAD(P)-binding domain"/>
    <property type="match status" value="1"/>
</dbReference>
<name>A0ABY7V047_9DEIO</name>
<dbReference type="RefSeq" id="WP_273988657.1">
    <property type="nucleotide sequence ID" value="NZ_BAABQT010000012.1"/>
</dbReference>
<dbReference type="Proteomes" id="UP001217044">
    <property type="component" value="Chromosome"/>
</dbReference>
<organism evidence="4 5">
    <name type="scientific">Deinococcus aquaticus</name>
    <dbReference type="NCBI Taxonomy" id="328692"/>
    <lineage>
        <taxon>Bacteria</taxon>
        <taxon>Thermotogati</taxon>
        <taxon>Deinococcota</taxon>
        <taxon>Deinococci</taxon>
        <taxon>Deinococcales</taxon>
        <taxon>Deinococcaceae</taxon>
        <taxon>Deinococcus</taxon>
    </lineage>
</organism>
<dbReference type="EMBL" id="CP115165">
    <property type="protein sequence ID" value="WDA58542.1"/>
    <property type="molecule type" value="Genomic_DNA"/>
</dbReference>
<dbReference type="Gene3D" id="3.50.50.60">
    <property type="entry name" value="FAD/NAD(P)-binding domain"/>
    <property type="match status" value="2"/>
</dbReference>
<comment type="similarity">
    <text evidence="1">Belongs to the lycopene cyclase family.</text>
</comment>
<evidence type="ECO:0000256" key="1">
    <source>
        <dbReference type="ARBA" id="ARBA00006599"/>
    </source>
</evidence>
<evidence type="ECO:0000313" key="5">
    <source>
        <dbReference type="Proteomes" id="UP001217044"/>
    </source>
</evidence>
<evidence type="ECO:0000313" key="4">
    <source>
        <dbReference type="EMBL" id="WDA58542.1"/>
    </source>
</evidence>
<evidence type="ECO:0000256" key="2">
    <source>
        <dbReference type="ARBA" id="ARBA00022746"/>
    </source>
</evidence>
<evidence type="ECO:0000256" key="3">
    <source>
        <dbReference type="ARBA" id="ARBA00023027"/>
    </source>
</evidence>
<dbReference type="Pfam" id="PF05834">
    <property type="entry name" value="Lycopene_cycl"/>
    <property type="match status" value="1"/>
</dbReference>
<keyword evidence="5" id="KW-1185">Reference proteome</keyword>
<dbReference type="NCBIfam" id="TIGR01790">
    <property type="entry name" value="carotene-cycl"/>
    <property type="match status" value="1"/>
</dbReference>
<sequence length="427" mass="44799">MTADASPPTGLSGPPTDALIVGAGPAGLALAAELSARGLSVRVTDPAPHAPFPATYGAWRDDLPGWAQDCAAHTWADVRVYTGPQPTPLLRPYTLLDNAGLRAALLGRAGRGLTLTAARVCGATRTAGGWTVQGTQDGQPARWEARVVIDASGHQPALLRHPDRHPDGAALQTAYGIVATFDRPPSAPGAVVWMDYRTPHGDPPADLRGGATFLYAMHLGGDRYFVEETSLIARPAPTRQDLEARLHARLHAQGTPPREIISDEWVSFPMNTAPPAAGEGSVLAFGAAAGLVHPISGFQVSGALRDAPAVADAIAGALRDGGDPVQAGWDALWPPERRAARAVHLLGVQALLNLPPRALPAFFAAFFALPPARWHAFLDPRTPPGPLARTMLRLFAHAPAHVRLPLARAALRHAGTSLHALNAAARP</sequence>
<protein>
    <submittedName>
        <fullName evidence="4">Lycopene cyclase family protein</fullName>
    </submittedName>
</protein>